<protein>
    <submittedName>
        <fullName evidence="2">Uncharacterized protein</fullName>
    </submittedName>
</protein>
<reference evidence="2 3" key="1">
    <citation type="submission" date="2018-03" db="EMBL/GenBank/DDBJ databases">
        <title>Mesoflavibacter sp. HG37 and Mesoflavibacter sp. HG96 sp.nov., two marine bacteria isolated from seawater of Western Pacific Ocean.</title>
        <authorList>
            <person name="Cheng H."/>
            <person name="Wu Y.-H."/>
            <person name="Guo L.-L."/>
            <person name="Xu X.-W."/>
        </authorList>
    </citation>
    <scope>NUCLEOTIDE SEQUENCE [LARGE SCALE GENOMIC DNA]</scope>
    <source>
        <strain evidence="2 3">KCTC 42117</strain>
    </source>
</reference>
<dbReference type="Proteomes" id="UP000238430">
    <property type="component" value="Unassembled WGS sequence"/>
</dbReference>
<accession>A0A2T1N7Z0</accession>
<comment type="caution">
    <text evidence="2">The sequence shown here is derived from an EMBL/GenBank/DDBJ whole genome shotgun (WGS) entry which is preliminary data.</text>
</comment>
<sequence length="118" mass="13695">MKKLFTLCLFVFGLLLTTQSVNAQQKFSTEVNQKAYQKAVEYGRHLKADQETQEAMYTAFQEYYDKTNTLNKTQKIGSSGYTDLETKINKRLLTSLESVLNEEQFGKYLELTDQIKDE</sequence>
<dbReference type="OrthoDB" id="1448349at2"/>
<name>A0A2T1N7Z0_9FLAO</name>
<keyword evidence="1" id="KW-0732">Signal</keyword>
<evidence type="ECO:0000256" key="1">
    <source>
        <dbReference type="SAM" id="SignalP"/>
    </source>
</evidence>
<dbReference type="AlphaFoldDB" id="A0A2T1N7Z0"/>
<dbReference type="RefSeq" id="WP_027881136.1">
    <property type="nucleotide sequence ID" value="NZ_JACHWV010000004.1"/>
</dbReference>
<proteinExistence type="predicted"/>
<feature type="signal peptide" evidence="1">
    <location>
        <begin position="1"/>
        <end position="23"/>
    </location>
</feature>
<keyword evidence="3" id="KW-1185">Reference proteome</keyword>
<dbReference type="EMBL" id="PXOT01000025">
    <property type="protein sequence ID" value="PSG87989.1"/>
    <property type="molecule type" value="Genomic_DNA"/>
</dbReference>
<gene>
    <name evidence="2" type="ORF">C7H61_12330</name>
</gene>
<organism evidence="2 3">
    <name type="scientific">Mesoflavibacter zeaxanthinifaciens subsp. sabulilitoris</name>
    <dbReference type="NCBI Taxonomy" id="1520893"/>
    <lineage>
        <taxon>Bacteria</taxon>
        <taxon>Pseudomonadati</taxon>
        <taxon>Bacteroidota</taxon>
        <taxon>Flavobacteriia</taxon>
        <taxon>Flavobacteriales</taxon>
        <taxon>Flavobacteriaceae</taxon>
        <taxon>Mesoflavibacter</taxon>
    </lineage>
</organism>
<evidence type="ECO:0000313" key="2">
    <source>
        <dbReference type="EMBL" id="PSG87989.1"/>
    </source>
</evidence>
<feature type="chain" id="PRO_5015423920" evidence="1">
    <location>
        <begin position="24"/>
        <end position="118"/>
    </location>
</feature>
<evidence type="ECO:0000313" key="3">
    <source>
        <dbReference type="Proteomes" id="UP000238430"/>
    </source>
</evidence>